<dbReference type="Gene3D" id="2.180.10.10">
    <property type="entry name" value="RHS repeat-associated core"/>
    <property type="match status" value="1"/>
</dbReference>
<dbReference type="InterPro" id="IPR056823">
    <property type="entry name" value="TEN-like_YD-shell"/>
</dbReference>
<dbReference type="PANTHER" id="PTHR32305">
    <property type="match status" value="1"/>
</dbReference>
<keyword evidence="1" id="KW-0677">Repeat</keyword>
<sequence length="391" mass="45538">LVKETGFDGRVQQYTYNKAGHLIKHQDGNRVITEYERDGIGQMLTRTCRDINNKQLKEQSQYRYDPKGRLTESINQDQWLKFEFDSLGNLKKEHQASVNDKGQRISASRVKIEYAIQWPNKRSQIILPDGQTIDYIYGEDKNKALEKIQFNGESITEIHRDSLGREMLRSQGEVVTETEYDPMGRLQKQQAFNLARKQKVIQREYAYNNFGNLSQLTDGNSETRYIYDLLDRLEKTEGIETEVFDFDPAGNIVGINETRIKGEKKQVSGNRLAMQGDKKFTYDERGNLIKEARGKGGKLETEFEYNLQNQLIKVVKNNQTMEYKYDPLGRRIEKKDAFGTTKYLWAGDQLAQESRNKIKKTYIYEPLSFKPVALVQDNEVYHYHLDHLGTP</sequence>
<evidence type="ECO:0000259" key="2">
    <source>
        <dbReference type="Pfam" id="PF25023"/>
    </source>
</evidence>
<proteinExistence type="predicted"/>
<feature type="non-terminal residue" evidence="3">
    <location>
        <position position="1"/>
    </location>
</feature>
<dbReference type="PANTHER" id="PTHR32305:SF15">
    <property type="entry name" value="PROTEIN RHSA-RELATED"/>
    <property type="match status" value="1"/>
</dbReference>
<protein>
    <submittedName>
        <fullName evidence="3">Rhs-family protein</fullName>
    </submittedName>
</protein>
<dbReference type="NCBIfam" id="TIGR01643">
    <property type="entry name" value="YD_repeat_2x"/>
    <property type="match status" value="2"/>
</dbReference>
<name>A0A3B0X5M5_9ZZZZ</name>
<organism evidence="3">
    <name type="scientific">hydrothermal vent metagenome</name>
    <dbReference type="NCBI Taxonomy" id="652676"/>
    <lineage>
        <taxon>unclassified sequences</taxon>
        <taxon>metagenomes</taxon>
        <taxon>ecological metagenomes</taxon>
    </lineage>
</organism>
<reference evidence="3" key="1">
    <citation type="submission" date="2018-06" db="EMBL/GenBank/DDBJ databases">
        <authorList>
            <person name="Zhirakovskaya E."/>
        </authorList>
    </citation>
    <scope>NUCLEOTIDE SEQUENCE</scope>
</reference>
<dbReference type="EMBL" id="UOFJ01000113">
    <property type="protein sequence ID" value="VAW63615.1"/>
    <property type="molecule type" value="Genomic_DNA"/>
</dbReference>
<feature type="non-terminal residue" evidence="3">
    <location>
        <position position="391"/>
    </location>
</feature>
<feature type="domain" description="Teneurin-like YD-shell" evidence="2">
    <location>
        <begin position="169"/>
        <end position="347"/>
    </location>
</feature>
<evidence type="ECO:0000256" key="1">
    <source>
        <dbReference type="ARBA" id="ARBA00022737"/>
    </source>
</evidence>
<accession>A0A3B0X5M5</accession>
<dbReference type="AlphaFoldDB" id="A0A3B0X5M5"/>
<evidence type="ECO:0000313" key="3">
    <source>
        <dbReference type="EMBL" id="VAW63615.1"/>
    </source>
</evidence>
<dbReference type="InterPro" id="IPR050708">
    <property type="entry name" value="T6SS_VgrG/RHS"/>
</dbReference>
<dbReference type="InterPro" id="IPR006530">
    <property type="entry name" value="YD"/>
</dbReference>
<dbReference type="Pfam" id="PF25023">
    <property type="entry name" value="TEN_YD-shell"/>
    <property type="match status" value="1"/>
</dbReference>
<gene>
    <name evidence="3" type="ORF">MNBD_GAMMA10-1666</name>
</gene>